<dbReference type="GO" id="GO:0016491">
    <property type="term" value="F:oxidoreductase activity"/>
    <property type="evidence" value="ECO:0007669"/>
    <property type="project" value="InterPro"/>
</dbReference>
<dbReference type="PANTHER" id="PTHR10742">
    <property type="entry name" value="FLAVIN MONOAMINE OXIDASE"/>
    <property type="match status" value="1"/>
</dbReference>
<comment type="similarity">
    <text evidence="1">Belongs to the flavin monoamine oxidase family.</text>
</comment>
<dbReference type="InterPro" id="IPR036188">
    <property type="entry name" value="FAD/NAD-bd_sf"/>
</dbReference>
<dbReference type="Proteomes" id="UP001152561">
    <property type="component" value="Unassembled WGS sequence"/>
</dbReference>
<dbReference type="SUPFAM" id="SSF51905">
    <property type="entry name" value="FAD/NAD(P)-binding domain"/>
    <property type="match status" value="1"/>
</dbReference>
<feature type="domain" description="Amine oxidase" evidence="2">
    <location>
        <begin position="84"/>
        <end position="140"/>
    </location>
</feature>
<dbReference type="InterPro" id="IPR002937">
    <property type="entry name" value="Amino_oxidase"/>
</dbReference>
<dbReference type="PANTHER" id="PTHR10742:SF260">
    <property type="entry name" value="PROTEIN FLOWERING LOCUS D"/>
    <property type="match status" value="1"/>
</dbReference>
<accession>A0A9Q1LU47</accession>
<dbReference type="Pfam" id="PF01593">
    <property type="entry name" value="Amino_oxidase"/>
    <property type="match status" value="1"/>
</dbReference>
<gene>
    <name evidence="3" type="ORF">K7X08_017158</name>
</gene>
<keyword evidence="4" id="KW-1185">Reference proteome</keyword>
<evidence type="ECO:0000256" key="1">
    <source>
        <dbReference type="ARBA" id="ARBA00005995"/>
    </source>
</evidence>
<organism evidence="3 4">
    <name type="scientific">Anisodus acutangulus</name>
    <dbReference type="NCBI Taxonomy" id="402998"/>
    <lineage>
        <taxon>Eukaryota</taxon>
        <taxon>Viridiplantae</taxon>
        <taxon>Streptophyta</taxon>
        <taxon>Embryophyta</taxon>
        <taxon>Tracheophyta</taxon>
        <taxon>Spermatophyta</taxon>
        <taxon>Magnoliopsida</taxon>
        <taxon>eudicotyledons</taxon>
        <taxon>Gunneridae</taxon>
        <taxon>Pentapetalae</taxon>
        <taxon>asterids</taxon>
        <taxon>lamiids</taxon>
        <taxon>Solanales</taxon>
        <taxon>Solanaceae</taxon>
        <taxon>Solanoideae</taxon>
        <taxon>Hyoscyameae</taxon>
        <taxon>Anisodus</taxon>
    </lineage>
</organism>
<dbReference type="OrthoDB" id="1736570at2759"/>
<sequence length="148" mass="16340">MNDEEMSLFNWHLANLEFANAGLLSNISLAFWDQDDSYDKGGDHCLPGGNGRLVQALAENVSIMFEKTVHVIRYGIYEPQGIEVPLPILTVCTRWGSDPFSFGSYSNVAVGASGDDYEILAETVGEGRLFFAGEATTSCYAWSIYHWA</sequence>
<proteinExistence type="inferred from homology"/>
<name>A0A9Q1LU47_9SOLA</name>
<dbReference type="Gene3D" id="3.50.50.60">
    <property type="entry name" value="FAD/NAD(P)-binding domain"/>
    <property type="match status" value="1"/>
</dbReference>
<protein>
    <recommendedName>
        <fullName evidence="2">Amine oxidase domain-containing protein</fullName>
    </recommendedName>
</protein>
<reference evidence="4" key="1">
    <citation type="journal article" date="2023" name="Proc. Natl. Acad. Sci. U.S.A.">
        <title>Genomic and structural basis for evolution of tropane alkaloid biosynthesis.</title>
        <authorList>
            <person name="Wanga Y.-J."/>
            <person name="Taina T."/>
            <person name="Yua J.-Y."/>
            <person name="Lia J."/>
            <person name="Xua B."/>
            <person name="Chenc J."/>
            <person name="D'Auriad J.C."/>
            <person name="Huanga J.-P."/>
            <person name="Huanga S.-X."/>
        </authorList>
    </citation>
    <scope>NUCLEOTIDE SEQUENCE [LARGE SCALE GENOMIC DNA]</scope>
    <source>
        <strain evidence="4">cv. KIB-2019</strain>
    </source>
</reference>
<comment type="caution">
    <text evidence="3">The sequence shown here is derived from an EMBL/GenBank/DDBJ whole genome shotgun (WGS) entry which is preliminary data.</text>
</comment>
<evidence type="ECO:0000313" key="3">
    <source>
        <dbReference type="EMBL" id="KAJ8542292.1"/>
    </source>
</evidence>
<evidence type="ECO:0000259" key="2">
    <source>
        <dbReference type="Pfam" id="PF01593"/>
    </source>
</evidence>
<dbReference type="AlphaFoldDB" id="A0A9Q1LU47"/>
<evidence type="ECO:0000313" key="4">
    <source>
        <dbReference type="Proteomes" id="UP001152561"/>
    </source>
</evidence>
<dbReference type="EMBL" id="JAJAGQ010000015">
    <property type="protein sequence ID" value="KAJ8542292.1"/>
    <property type="molecule type" value="Genomic_DNA"/>
</dbReference>
<dbReference type="InterPro" id="IPR050281">
    <property type="entry name" value="Flavin_monoamine_oxidase"/>
</dbReference>